<keyword evidence="6" id="KW-1185">Reference proteome</keyword>
<evidence type="ECO:0000256" key="1">
    <source>
        <dbReference type="ARBA" id="ARBA00004173"/>
    </source>
</evidence>
<dbReference type="InterPro" id="IPR010591">
    <property type="entry name" value="ATP11"/>
</dbReference>
<evidence type="ECO:0000313" key="5">
    <source>
        <dbReference type="EMBL" id="KAF4657217.1"/>
    </source>
</evidence>
<organism evidence="5 6">
    <name type="scientific">Perkinsus chesapeaki</name>
    <name type="common">Clam parasite</name>
    <name type="synonym">Perkinsus andrewsi</name>
    <dbReference type="NCBI Taxonomy" id="330153"/>
    <lineage>
        <taxon>Eukaryota</taxon>
        <taxon>Sar</taxon>
        <taxon>Alveolata</taxon>
        <taxon>Perkinsozoa</taxon>
        <taxon>Perkinsea</taxon>
        <taxon>Perkinsida</taxon>
        <taxon>Perkinsidae</taxon>
        <taxon>Perkinsus</taxon>
    </lineage>
</organism>
<keyword evidence="3" id="KW-0809">Transit peptide</keyword>
<comment type="caution">
    <text evidence="5">The sequence shown here is derived from an EMBL/GenBank/DDBJ whole genome shotgun (WGS) entry which is preliminary data.</text>
</comment>
<evidence type="ECO:0000256" key="4">
    <source>
        <dbReference type="ARBA" id="ARBA00023128"/>
    </source>
</evidence>
<reference evidence="5 6" key="1">
    <citation type="submission" date="2020-04" db="EMBL/GenBank/DDBJ databases">
        <title>Perkinsus chesapeaki whole genome sequence.</title>
        <authorList>
            <person name="Bogema D.R."/>
        </authorList>
    </citation>
    <scope>NUCLEOTIDE SEQUENCE [LARGE SCALE GENOMIC DNA]</scope>
    <source>
        <strain evidence="5">ATCC PRA-425</strain>
    </source>
</reference>
<name>A0A7J6LD92_PERCH</name>
<gene>
    <name evidence="5" type="ORF">FOL47_008548</name>
</gene>
<proteinExistence type="inferred from homology"/>
<dbReference type="GO" id="GO:0033615">
    <property type="term" value="P:mitochondrial proton-transporting ATP synthase complex assembly"/>
    <property type="evidence" value="ECO:0007669"/>
    <property type="project" value="TreeGrafter"/>
</dbReference>
<dbReference type="EMBL" id="JAAPAO010000554">
    <property type="protein sequence ID" value="KAF4657217.1"/>
    <property type="molecule type" value="Genomic_DNA"/>
</dbReference>
<dbReference type="GO" id="GO:0005739">
    <property type="term" value="C:mitochondrion"/>
    <property type="evidence" value="ECO:0007669"/>
    <property type="project" value="UniProtKB-SubCell"/>
</dbReference>
<dbReference type="Pfam" id="PF06644">
    <property type="entry name" value="ATP11"/>
    <property type="match status" value="1"/>
</dbReference>
<dbReference type="PANTHER" id="PTHR13126">
    <property type="entry name" value="CHAPERONE ATP11"/>
    <property type="match status" value="1"/>
</dbReference>
<keyword evidence="4" id="KW-0496">Mitochondrion</keyword>
<dbReference type="Proteomes" id="UP000591131">
    <property type="component" value="Unassembled WGS sequence"/>
</dbReference>
<sequence>MSLFSRWSSSAALHPRVVVRTTFTMPIPKELNEIVRLPLFEREEPIKIRSMWLEHINEKPRSIGAVMARPEWEAFHKNALACPMFIVPVQKPEGYFNMVSQIQDGKYCLLTFLDHFRTNPTEAPPFMVLNFFDDLLKTKDLALLRADLISPDLSKSEGEAVIRMLREFYCQPSLFKRWVETFNLRPRDFDFADFTSANQRQGVICYLGSYFREIFGKSMRERVEQNPVGNVSTP</sequence>
<evidence type="ECO:0000256" key="2">
    <source>
        <dbReference type="ARBA" id="ARBA00009116"/>
    </source>
</evidence>
<accession>A0A7J6LD92</accession>
<evidence type="ECO:0008006" key="7">
    <source>
        <dbReference type="Google" id="ProtNLM"/>
    </source>
</evidence>
<evidence type="ECO:0000313" key="6">
    <source>
        <dbReference type="Proteomes" id="UP000591131"/>
    </source>
</evidence>
<dbReference type="OrthoDB" id="16535at2759"/>
<dbReference type="AlphaFoldDB" id="A0A7J6LD92"/>
<evidence type="ECO:0000256" key="3">
    <source>
        <dbReference type="ARBA" id="ARBA00022946"/>
    </source>
</evidence>
<comment type="similarity">
    <text evidence="2">Belongs to the ATP11 family.</text>
</comment>
<comment type="subcellular location">
    <subcellularLocation>
        <location evidence="1">Mitochondrion</location>
    </subcellularLocation>
</comment>
<dbReference type="PANTHER" id="PTHR13126:SF0">
    <property type="entry name" value="ATP SYNTHASE MITOCHONDRIAL F1 COMPLEX ASSEMBLY FACTOR 1"/>
    <property type="match status" value="1"/>
</dbReference>
<protein>
    <recommendedName>
        <fullName evidence="7">ATP synthase mitochondrial F1 complex assembly factor 1</fullName>
    </recommendedName>
</protein>